<evidence type="ECO:0000313" key="15">
    <source>
        <dbReference type="EMBL" id="KMS93323.1"/>
    </source>
</evidence>
<dbReference type="PRINTS" id="PR00459">
    <property type="entry name" value="ASPEROXIDASE"/>
</dbReference>
<evidence type="ECO:0000256" key="2">
    <source>
        <dbReference type="ARBA" id="ARBA00004305"/>
    </source>
</evidence>
<comment type="similarity">
    <text evidence="4">Belongs to the peroxidase family. Ascorbate peroxidase subfamily.</text>
</comment>
<dbReference type="GO" id="GO:0034599">
    <property type="term" value="P:cellular response to oxidative stress"/>
    <property type="evidence" value="ECO:0007669"/>
    <property type="project" value="InterPro"/>
</dbReference>
<keyword evidence="16" id="KW-1185">Reference proteome</keyword>
<dbReference type="EC" id="1.11.1.5" evidence="11"/>
<dbReference type="GO" id="GO:0000302">
    <property type="term" value="P:response to reactive oxygen species"/>
    <property type="evidence" value="ECO:0007669"/>
    <property type="project" value="TreeGrafter"/>
</dbReference>
<dbReference type="InterPro" id="IPR002016">
    <property type="entry name" value="Haem_peroxidase"/>
</dbReference>
<evidence type="ECO:0000256" key="1">
    <source>
        <dbReference type="ARBA" id="ARBA00001970"/>
    </source>
</evidence>
<keyword evidence="8" id="KW-0560">Oxidoreductase</keyword>
<dbReference type="GO" id="GO:0004130">
    <property type="term" value="F:cytochrome-c peroxidase activity"/>
    <property type="evidence" value="ECO:0007669"/>
    <property type="project" value="UniProtKB-EC"/>
</dbReference>
<sequence length="166" mass="18354">RRVTSQYLECHEVDNRDRSNGATMRFKPECDFGANAGLGIARQVLEPIKAKHPGISYADLWTLAAVVAIEHMGGPTISWRPGRVDAADGSACPPDGRLPDAAKGNDGTREIFYRMGFNDKEIVALIGAHALGRCHKNASGYTGRWTNAPTTFSNEFFRLLLEEKWY</sequence>
<organism evidence="15 16">
    <name type="scientific">Beta vulgaris subsp. vulgaris</name>
    <name type="common">Beet</name>
    <dbReference type="NCBI Taxonomy" id="3555"/>
    <lineage>
        <taxon>Eukaryota</taxon>
        <taxon>Viridiplantae</taxon>
        <taxon>Streptophyta</taxon>
        <taxon>Embryophyta</taxon>
        <taxon>Tracheophyta</taxon>
        <taxon>Spermatophyta</taxon>
        <taxon>Magnoliopsida</taxon>
        <taxon>eudicotyledons</taxon>
        <taxon>Gunneridae</taxon>
        <taxon>Pentapetalae</taxon>
        <taxon>Caryophyllales</taxon>
        <taxon>Chenopodiaceae</taxon>
        <taxon>Betoideae</taxon>
        <taxon>Beta</taxon>
    </lineage>
</organism>
<keyword evidence="9" id="KW-0408">Iron</keyword>
<dbReference type="InterPro" id="IPR019793">
    <property type="entry name" value="Peroxidases_heam-ligand_BS"/>
</dbReference>
<dbReference type="GO" id="GO:0020037">
    <property type="term" value="F:heme binding"/>
    <property type="evidence" value="ECO:0007669"/>
    <property type="project" value="InterPro"/>
</dbReference>
<dbReference type="Gramene" id="KMS93323">
    <property type="protein sequence ID" value="KMS93323"/>
    <property type="gene ID" value="BVRB_032640"/>
</dbReference>
<evidence type="ECO:0000256" key="10">
    <source>
        <dbReference type="ARBA" id="ARBA00023128"/>
    </source>
</evidence>
<dbReference type="InterPro" id="IPR002207">
    <property type="entry name" value="Peroxidase_I"/>
</dbReference>
<keyword evidence="7" id="KW-0809">Transit peptide</keyword>
<dbReference type="OrthoDB" id="2859658at2759"/>
<dbReference type="InterPro" id="IPR044831">
    <property type="entry name" value="Ccp1-like"/>
</dbReference>
<evidence type="ECO:0000256" key="6">
    <source>
        <dbReference type="ARBA" id="ARBA00022723"/>
    </source>
</evidence>
<accession>A0A0J8B096</accession>
<evidence type="ECO:0000256" key="11">
    <source>
        <dbReference type="ARBA" id="ARBA00039063"/>
    </source>
</evidence>
<evidence type="ECO:0000256" key="13">
    <source>
        <dbReference type="ARBA" id="ARBA00049265"/>
    </source>
</evidence>
<evidence type="ECO:0000256" key="8">
    <source>
        <dbReference type="ARBA" id="ARBA00023002"/>
    </source>
</evidence>
<evidence type="ECO:0000256" key="12">
    <source>
        <dbReference type="ARBA" id="ARBA00040313"/>
    </source>
</evidence>
<feature type="domain" description="Plant heme peroxidase family profile" evidence="14">
    <location>
        <begin position="41"/>
        <end position="135"/>
    </location>
</feature>
<comment type="subcellular location">
    <subcellularLocation>
        <location evidence="3">Mitochondrion intermembrane space</location>
    </subcellularLocation>
    <subcellularLocation>
        <location evidence="2">Mitochondrion matrix</location>
    </subcellularLocation>
</comment>
<dbReference type="Proteomes" id="UP000035740">
    <property type="component" value="Unassembled WGS sequence"/>
</dbReference>
<dbReference type="SUPFAM" id="SSF48113">
    <property type="entry name" value="Heme-dependent peroxidases"/>
    <property type="match status" value="1"/>
</dbReference>
<dbReference type="PANTHER" id="PTHR31356">
    <property type="entry name" value="THYLAKOID LUMENAL 29 KDA PROTEIN, CHLOROPLASTIC-RELATED"/>
    <property type="match status" value="1"/>
</dbReference>
<dbReference type="PRINTS" id="PR00458">
    <property type="entry name" value="PEROXIDASE"/>
</dbReference>
<dbReference type="EMBL" id="KQ104032">
    <property type="protein sequence ID" value="KMS93323.1"/>
    <property type="molecule type" value="Genomic_DNA"/>
</dbReference>
<dbReference type="EC" id="1.11.1.11" evidence="5"/>
<keyword evidence="6" id="KW-0479">Metal-binding</keyword>
<evidence type="ECO:0000259" key="14">
    <source>
        <dbReference type="PROSITE" id="PS50873"/>
    </source>
</evidence>
<evidence type="ECO:0000256" key="7">
    <source>
        <dbReference type="ARBA" id="ARBA00022946"/>
    </source>
</evidence>
<gene>
    <name evidence="15" type="ORF">BVRB_032640</name>
</gene>
<evidence type="ECO:0000256" key="4">
    <source>
        <dbReference type="ARBA" id="ARBA00006873"/>
    </source>
</evidence>
<proteinExistence type="inferred from homology"/>
<evidence type="ECO:0000256" key="5">
    <source>
        <dbReference type="ARBA" id="ARBA00012940"/>
    </source>
</evidence>
<name>A0A0J8B096_BETVV</name>
<dbReference type="Gene3D" id="1.10.520.10">
    <property type="match status" value="1"/>
</dbReference>
<dbReference type="GO" id="GO:0046872">
    <property type="term" value="F:metal ion binding"/>
    <property type="evidence" value="ECO:0007669"/>
    <property type="project" value="UniProtKB-KW"/>
</dbReference>
<comment type="cofactor">
    <cofactor evidence="1">
        <name>heme b</name>
        <dbReference type="ChEBI" id="CHEBI:60344"/>
    </cofactor>
</comment>
<reference evidence="15 16" key="1">
    <citation type="journal article" date="2014" name="Nature">
        <title>The genome of the recently domesticated crop plant sugar beet (Beta vulgaris).</title>
        <authorList>
            <person name="Dohm J.C."/>
            <person name="Minoche A.E."/>
            <person name="Holtgrawe D."/>
            <person name="Capella-Gutierrez S."/>
            <person name="Zakrzewski F."/>
            <person name="Tafer H."/>
            <person name="Rupp O."/>
            <person name="Sorensen T.R."/>
            <person name="Stracke R."/>
            <person name="Reinhardt R."/>
            <person name="Goesmann A."/>
            <person name="Kraft T."/>
            <person name="Schulz B."/>
            <person name="Stadler P.F."/>
            <person name="Schmidt T."/>
            <person name="Gabaldon T."/>
            <person name="Lehrach H."/>
            <person name="Weisshaar B."/>
            <person name="Himmelbauer H."/>
        </authorList>
    </citation>
    <scope>NUCLEOTIDE SEQUENCE [LARGE SCALE GENOMIC DNA]</scope>
    <source>
        <tissue evidence="15">Taproot</tissue>
    </source>
</reference>
<dbReference type="GO" id="GO:0016688">
    <property type="term" value="F:L-ascorbate peroxidase activity"/>
    <property type="evidence" value="ECO:0007669"/>
    <property type="project" value="UniProtKB-EC"/>
</dbReference>
<dbReference type="GO" id="GO:0005758">
    <property type="term" value="C:mitochondrial intermembrane space"/>
    <property type="evidence" value="ECO:0007669"/>
    <property type="project" value="UniProtKB-SubCell"/>
</dbReference>
<dbReference type="GO" id="GO:0005759">
    <property type="term" value="C:mitochondrial matrix"/>
    <property type="evidence" value="ECO:0007669"/>
    <property type="project" value="UniProtKB-SubCell"/>
</dbReference>
<evidence type="ECO:0000256" key="9">
    <source>
        <dbReference type="ARBA" id="ARBA00023004"/>
    </source>
</evidence>
<dbReference type="GO" id="GO:0042744">
    <property type="term" value="P:hydrogen peroxide catabolic process"/>
    <property type="evidence" value="ECO:0007669"/>
    <property type="project" value="TreeGrafter"/>
</dbReference>
<protein>
    <recommendedName>
        <fullName evidence="12">Cytochrome c peroxidase, mitochondrial</fullName>
        <ecNumber evidence="5">1.11.1.11</ecNumber>
        <ecNumber evidence="11">1.11.1.5</ecNumber>
    </recommendedName>
</protein>
<feature type="non-terminal residue" evidence="15">
    <location>
        <position position="1"/>
    </location>
</feature>
<dbReference type="PROSITE" id="PS00435">
    <property type="entry name" value="PEROXIDASE_1"/>
    <property type="match status" value="1"/>
</dbReference>
<dbReference type="AlphaFoldDB" id="A0A0J8B096"/>
<keyword evidence="10" id="KW-0496">Mitochondrion</keyword>
<dbReference type="Gene3D" id="1.10.420.10">
    <property type="entry name" value="Peroxidase, domain 2"/>
    <property type="match status" value="1"/>
</dbReference>
<evidence type="ECO:0000313" key="16">
    <source>
        <dbReference type="Proteomes" id="UP000035740"/>
    </source>
</evidence>
<dbReference type="PANTHER" id="PTHR31356:SF58">
    <property type="entry name" value="CYTOCHROME C PEROXIDASE, MITOCHONDRIAL"/>
    <property type="match status" value="1"/>
</dbReference>
<dbReference type="InterPro" id="IPR010255">
    <property type="entry name" value="Haem_peroxidase_sf"/>
</dbReference>
<dbReference type="OMA" id="YLECHEV"/>
<comment type="catalytic activity">
    <reaction evidence="13">
        <text>2 Fe(II)-[cytochrome c] + H2O2 + 2 H(+) = 2 Fe(III)-[cytochrome c] + 2 H2O</text>
        <dbReference type="Rhea" id="RHEA:16581"/>
        <dbReference type="Rhea" id="RHEA-COMP:10350"/>
        <dbReference type="Rhea" id="RHEA-COMP:14399"/>
        <dbReference type="ChEBI" id="CHEBI:15377"/>
        <dbReference type="ChEBI" id="CHEBI:15378"/>
        <dbReference type="ChEBI" id="CHEBI:16240"/>
        <dbReference type="ChEBI" id="CHEBI:29033"/>
        <dbReference type="ChEBI" id="CHEBI:29034"/>
        <dbReference type="EC" id="1.11.1.5"/>
    </reaction>
</comment>
<evidence type="ECO:0000256" key="3">
    <source>
        <dbReference type="ARBA" id="ARBA00004569"/>
    </source>
</evidence>
<dbReference type="PROSITE" id="PS50873">
    <property type="entry name" value="PEROXIDASE_4"/>
    <property type="match status" value="1"/>
</dbReference>
<dbReference type="Pfam" id="PF00141">
    <property type="entry name" value="peroxidase"/>
    <property type="match status" value="1"/>
</dbReference>